<comment type="pathway">
    <text evidence="1">Amino-acid biosynthesis; L-asparagine biosynthesis; L-asparagine from L-aspartate (L-Gln route): step 1/1.</text>
</comment>
<evidence type="ECO:0000259" key="9">
    <source>
        <dbReference type="PROSITE" id="PS51278"/>
    </source>
</evidence>
<dbReference type="InterPro" id="IPR017932">
    <property type="entry name" value="GATase_2_dom"/>
</dbReference>
<dbReference type="CDD" id="cd00712">
    <property type="entry name" value="AsnB"/>
    <property type="match status" value="1"/>
</dbReference>
<feature type="domain" description="Glutamine amidotransferase type-2" evidence="9">
    <location>
        <begin position="2"/>
        <end position="210"/>
    </location>
</feature>
<keyword evidence="11" id="KW-1185">Reference proteome</keyword>
<keyword evidence="7" id="KW-0315">Glutamine amidotransferase</keyword>
<dbReference type="SUPFAM" id="SSF52402">
    <property type="entry name" value="Adenine nucleotide alpha hydrolases-like"/>
    <property type="match status" value="1"/>
</dbReference>
<sequence length="620" mass="67920">MCGFLVFISASGEVETDRLAEALDLLRHRGPDETTLHVEDGAAFGFQRLAIVDVAHGRQPAVWGSWTVVFNGEIYNYLELRAELARDHAAVFATEGEAEVLAAALHHWGPSAVRRLRGMFAIVALDRATGTVHAFRDPFGIKPLYHLTTPDGLYLASEKKALLPFAGTGTRVDTAALSHYLTLQYVPEPETLHPSVRRLPAGHALTVHAKKTEISAYFRHSLRPVQRPDAITAVRDALRDSVHAHLQAEVPLGAFLSSGIDSTAVVALAREKHPDIHTYTVGFDDERYSEIEAASETAAALGVQLTATVVHDADVIAELPRIVWHLDDPVADPAIVPLWFLARTAARDVTVVLSGEGADELFAGYEIYREPAALAGVAGLPAPLRRGLRAVSAALPEGVRGKSFLERATTPIDERYYGNARIFGTAEKARLMRGPADPHTTVTAPLYEAAAHLDDVATMQYVDLHTWLPGDILTKADRMSMAHSLELRVPFLDRAVYAAAAQLPTALKLARTTKFALREAMRGIVPDAVVDRRKLGFPTPTRVWLRGEIGVWAGDVFADAAVDHLLDLSHVQRLLAAHRRGDADHSRKIWTVLMFCLWYGQQNAPSPRPCSRSERIRPTV</sequence>
<dbReference type="CDD" id="cd01991">
    <property type="entry name" value="Asn_synthase_B_C"/>
    <property type="match status" value="1"/>
</dbReference>
<evidence type="ECO:0000256" key="7">
    <source>
        <dbReference type="ARBA" id="ARBA00022962"/>
    </source>
</evidence>
<dbReference type="Pfam" id="PF00733">
    <property type="entry name" value="Asn_synthase"/>
    <property type="match status" value="1"/>
</dbReference>
<keyword evidence="4" id="KW-0547">Nucleotide-binding</keyword>
<evidence type="ECO:0000256" key="2">
    <source>
        <dbReference type="ARBA" id="ARBA00005752"/>
    </source>
</evidence>
<keyword evidence="5" id="KW-0067">ATP-binding</keyword>
<protein>
    <recommendedName>
        <fullName evidence="3">asparagine synthase (glutamine-hydrolyzing)</fullName>
        <ecNumber evidence="3">6.3.5.4</ecNumber>
    </recommendedName>
</protein>
<keyword evidence="6" id="KW-0061">Asparagine biosynthesis</keyword>
<dbReference type="InterPro" id="IPR029055">
    <property type="entry name" value="Ntn_hydrolases_N"/>
</dbReference>
<reference evidence="11" key="1">
    <citation type="journal article" date="2019" name="Int. J. Syst. Evol. Microbiol.">
        <title>The Global Catalogue of Microorganisms (GCM) 10K type strain sequencing project: providing services to taxonomists for standard genome sequencing and annotation.</title>
        <authorList>
            <consortium name="The Broad Institute Genomics Platform"/>
            <consortium name="The Broad Institute Genome Sequencing Center for Infectious Disease"/>
            <person name="Wu L."/>
            <person name="Ma J."/>
        </authorList>
    </citation>
    <scope>NUCLEOTIDE SEQUENCE [LARGE SCALE GENOMIC DNA]</scope>
    <source>
        <strain evidence="11">JCM 15933</strain>
    </source>
</reference>
<dbReference type="PIRSF" id="PIRSF001589">
    <property type="entry name" value="Asn_synthetase_glu-h"/>
    <property type="match status" value="1"/>
</dbReference>
<keyword evidence="6" id="KW-0028">Amino-acid biosynthesis</keyword>
<dbReference type="Proteomes" id="UP001501470">
    <property type="component" value="Unassembled WGS sequence"/>
</dbReference>
<dbReference type="NCBIfam" id="TIGR01536">
    <property type="entry name" value="asn_synth_AEB"/>
    <property type="match status" value="1"/>
</dbReference>
<dbReference type="Gene3D" id="3.40.50.620">
    <property type="entry name" value="HUPs"/>
    <property type="match status" value="1"/>
</dbReference>
<dbReference type="RefSeq" id="WP_344498969.1">
    <property type="nucleotide sequence ID" value="NZ_BAAAQD010000001.1"/>
</dbReference>
<proteinExistence type="inferred from homology"/>
<comment type="catalytic activity">
    <reaction evidence="8">
        <text>L-aspartate + L-glutamine + ATP + H2O = L-asparagine + L-glutamate + AMP + diphosphate + H(+)</text>
        <dbReference type="Rhea" id="RHEA:12228"/>
        <dbReference type="ChEBI" id="CHEBI:15377"/>
        <dbReference type="ChEBI" id="CHEBI:15378"/>
        <dbReference type="ChEBI" id="CHEBI:29985"/>
        <dbReference type="ChEBI" id="CHEBI:29991"/>
        <dbReference type="ChEBI" id="CHEBI:30616"/>
        <dbReference type="ChEBI" id="CHEBI:33019"/>
        <dbReference type="ChEBI" id="CHEBI:58048"/>
        <dbReference type="ChEBI" id="CHEBI:58359"/>
        <dbReference type="ChEBI" id="CHEBI:456215"/>
        <dbReference type="EC" id="6.3.5.4"/>
    </reaction>
</comment>
<dbReference type="PANTHER" id="PTHR43284:SF1">
    <property type="entry name" value="ASPARAGINE SYNTHETASE"/>
    <property type="match status" value="1"/>
</dbReference>
<name>A0ABP4KDM0_9ACTN</name>
<comment type="similarity">
    <text evidence="2">Belongs to the asparagine synthetase family.</text>
</comment>
<dbReference type="Pfam" id="PF13537">
    <property type="entry name" value="GATase_7"/>
    <property type="match status" value="1"/>
</dbReference>
<dbReference type="InterPro" id="IPR014729">
    <property type="entry name" value="Rossmann-like_a/b/a_fold"/>
</dbReference>
<evidence type="ECO:0000313" key="11">
    <source>
        <dbReference type="Proteomes" id="UP001501470"/>
    </source>
</evidence>
<evidence type="ECO:0000256" key="1">
    <source>
        <dbReference type="ARBA" id="ARBA00005187"/>
    </source>
</evidence>
<dbReference type="InterPro" id="IPR006426">
    <property type="entry name" value="Asn_synth_AEB"/>
</dbReference>
<accession>A0ABP4KDM0</accession>
<evidence type="ECO:0000256" key="8">
    <source>
        <dbReference type="ARBA" id="ARBA00048741"/>
    </source>
</evidence>
<dbReference type="Gene3D" id="3.60.20.10">
    <property type="entry name" value="Glutamine Phosphoribosylpyrophosphate, subunit 1, domain 1"/>
    <property type="match status" value="1"/>
</dbReference>
<dbReference type="InterPro" id="IPR033738">
    <property type="entry name" value="AsnB_N"/>
</dbReference>
<organism evidence="10 11">
    <name type="scientific">Dactylosporangium maewongense</name>
    <dbReference type="NCBI Taxonomy" id="634393"/>
    <lineage>
        <taxon>Bacteria</taxon>
        <taxon>Bacillati</taxon>
        <taxon>Actinomycetota</taxon>
        <taxon>Actinomycetes</taxon>
        <taxon>Micromonosporales</taxon>
        <taxon>Micromonosporaceae</taxon>
        <taxon>Dactylosporangium</taxon>
    </lineage>
</organism>
<dbReference type="EMBL" id="BAAAQD010000001">
    <property type="protein sequence ID" value="GAA1500074.1"/>
    <property type="molecule type" value="Genomic_DNA"/>
</dbReference>
<evidence type="ECO:0000256" key="5">
    <source>
        <dbReference type="ARBA" id="ARBA00022840"/>
    </source>
</evidence>
<dbReference type="PANTHER" id="PTHR43284">
    <property type="entry name" value="ASPARAGINE SYNTHETASE (GLUTAMINE-HYDROLYZING)"/>
    <property type="match status" value="1"/>
</dbReference>
<comment type="caution">
    <text evidence="10">The sequence shown here is derived from an EMBL/GenBank/DDBJ whole genome shotgun (WGS) entry which is preliminary data.</text>
</comment>
<dbReference type="PROSITE" id="PS51278">
    <property type="entry name" value="GATASE_TYPE_2"/>
    <property type="match status" value="1"/>
</dbReference>
<evidence type="ECO:0000256" key="3">
    <source>
        <dbReference type="ARBA" id="ARBA00012737"/>
    </source>
</evidence>
<evidence type="ECO:0000313" key="10">
    <source>
        <dbReference type="EMBL" id="GAA1500074.1"/>
    </source>
</evidence>
<dbReference type="InterPro" id="IPR001962">
    <property type="entry name" value="Asn_synthase"/>
</dbReference>
<evidence type="ECO:0000256" key="6">
    <source>
        <dbReference type="ARBA" id="ARBA00022888"/>
    </source>
</evidence>
<dbReference type="SUPFAM" id="SSF56235">
    <property type="entry name" value="N-terminal nucleophile aminohydrolases (Ntn hydrolases)"/>
    <property type="match status" value="1"/>
</dbReference>
<evidence type="ECO:0000256" key="4">
    <source>
        <dbReference type="ARBA" id="ARBA00022741"/>
    </source>
</evidence>
<gene>
    <name evidence="10" type="primary">asnB_1</name>
    <name evidence="10" type="ORF">GCM10009827_004750</name>
</gene>
<dbReference type="EC" id="6.3.5.4" evidence="3"/>
<dbReference type="InterPro" id="IPR051786">
    <property type="entry name" value="ASN_synthetase/amidase"/>
</dbReference>